<keyword evidence="4" id="KW-1185">Reference proteome</keyword>
<organism evidence="3 4">
    <name type="scientific">Streptomyces hoynatensis</name>
    <dbReference type="NCBI Taxonomy" id="1141874"/>
    <lineage>
        <taxon>Bacteria</taxon>
        <taxon>Bacillati</taxon>
        <taxon>Actinomycetota</taxon>
        <taxon>Actinomycetes</taxon>
        <taxon>Kitasatosporales</taxon>
        <taxon>Streptomycetaceae</taxon>
        <taxon>Streptomyces</taxon>
    </lineage>
</organism>
<protein>
    <recommendedName>
        <fullName evidence="2">Pyrrolo-quinoline quinone repeat domain-containing protein</fullName>
    </recommendedName>
</protein>
<dbReference type="InterPro" id="IPR011047">
    <property type="entry name" value="Quinoprotein_ADH-like_sf"/>
</dbReference>
<dbReference type="OrthoDB" id="4057402at2"/>
<evidence type="ECO:0000313" key="3">
    <source>
        <dbReference type="EMBL" id="RKN39441.1"/>
    </source>
</evidence>
<evidence type="ECO:0000313" key="4">
    <source>
        <dbReference type="Proteomes" id="UP000272474"/>
    </source>
</evidence>
<feature type="region of interest" description="Disordered" evidence="1">
    <location>
        <begin position="226"/>
        <end position="252"/>
    </location>
</feature>
<dbReference type="AlphaFoldDB" id="A0A3A9YTP3"/>
<dbReference type="EMBL" id="RBAL01000013">
    <property type="protein sequence ID" value="RKN39441.1"/>
    <property type="molecule type" value="Genomic_DNA"/>
</dbReference>
<comment type="caution">
    <text evidence="3">The sequence shown here is derived from an EMBL/GenBank/DDBJ whole genome shotgun (WGS) entry which is preliminary data.</text>
</comment>
<dbReference type="InterPro" id="IPR002372">
    <property type="entry name" value="PQQ_rpt_dom"/>
</dbReference>
<name>A0A3A9YTP3_9ACTN</name>
<reference evidence="3 4" key="1">
    <citation type="journal article" date="2014" name="Int. J. Syst. Evol. Microbiol.">
        <title>Streptomyces hoynatensis sp. nov., isolated from deep marine sediment.</title>
        <authorList>
            <person name="Veyisoglu A."/>
            <person name="Sahin N."/>
        </authorList>
    </citation>
    <scope>NUCLEOTIDE SEQUENCE [LARGE SCALE GENOMIC DNA]</scope>
    <source>
        <strain evidence="3 4">KCTC 29097</strain>
    </source>
</reference>
<dbReference type="Gene3D" id="2.130.10.10">
    <property type="entry name" value="YVTN repeat-like/Quinoprotein amine dehydrogenase"/>
    <property type="match status" value="1"/>
</dbReference>
<sequence length="430" mass="43553">MWRARDVPAAAQGDRALAIRLWPGEDTLTLVSAAGVVGYGTADGEPRWEAAAPSGAGAPCAAAPGENSAGLGAVFYTAGDGGCSVLAVLDTTNGALLWSTDLAVPGRPPAAPDEVAVTVGEAAVTANLDRAGSPAGFHRFEAAGGAELPLPEPPRDEAAPCPVERRTEAIRHAGSRIVALSTCAGAVPELAAYAMDTGELQWTHPVSDPVSAFTGILAGDPVLLAQRDTNGTGDTDGADGADGAEGGPGAGAEGEELVAYSETGEELWRMPRPDAFRVAGGVLCAGFAADAEEPGATQGTGGTEDTGDTGDAGDTGDTEDAEGGMRFAGYGLVDGERRWTAELPDGTRLLGVEGDGRLLIGHTAGDAFALRRLDPADGTLTPASTVPLDGHRATDRPVVAYDDDQLYVLTAVESADAPGGEALRLRAYER</sequence>
<dbReference type="RefSeq" id="WP_120682023.1">
    <property type="nucleotide sequence ID" value="NZ_RBAL01000013.1"/>
</dbReference>
<evidence type="ECO:0000259" key="2">
    <source>
        <dbReference type="Pfam" id="PF13360"/>
    </source>
</evidence>
<dbReference type="Proteomes" id="UP000272474">
    <property type="component" value="Unassembled WGS sequence"/>
</dbReference>
<evidence type="ECO:0000256" key="1">
    <source>
        <dbReference type="SAM" id="MobiDB-lite"/>
    </source>
</evidence>
<feature type="domain" description="Pyrrolo-quinoline quinone repeat" evidence="2">
    <location>
        <begin position="17"/>
        <end position="123"/>
    </location>
</feature>
<dbReference type="InterPro" id="IPR015943">
    <property type="entry name" value="WD40/YVTN_repeat-like_dom_sf"/>
</dbReference>
<gene>
    <name evidence="3" type="ORF">D7294_20785</name>
</gene>
<proteinExistence type="predicted"/>
<accession>A0A3A9YTP3</accession>
<feature type="compositionally biased region" description="Gly residues" evidence="1">
    <location>
        <begin position="243"/>
        <end position="252"/>
    </location>
</feature>
<dbReference type="SUPFAM" id="SSF50998">
    <property type="entry name" value="Quinoprotein alcohol dehydrogenase-like"/>
    <property type="match status" value="1"/>
</dbReference>
<feature type="region of interest" description="Disordered" evidence="1">
    <location>
        <begin position="291"/>
        <end position="325"/>
    </location>
</feature>
<dbReference type="Pfam" id="PF13360">
    <property type="entry name" value="PQQ_2"/>
    <property type="match status" value="1"/>
</dbReference>